<protein>
    <recommendedName>
        <fullName evidence="5">MYND-type domain-containing protein</fullName>
    </recommendedName>
</protein>
<comment type="caution">
    <text evidence="6">The sequence shown here is derived from an EMBL/GenBank/DDBJ whole genome shotgun (WGS) entry which is preliminary data.</text>
</comment>
<dbReference type="EMBL" id="JAACJM010000186">
    <property type="protein sequence ID" value="KAF5339238.1"/>
    <property type="molecule type" value="Genomic_DNA"/>
</dbReference>
<keyword evidence="1" id="KW-0479">Metal-binding</keyword>
<evidence type="ECO:0000256" key="2">
    <source>
        <dbReference type="ARBA" id="ARBA00022771"/>
    </source>
</evidence>
<sequence>MVKAHAIKIKEFREEFENVEGMIICANPECLRKGVLTSRKIRHRQCSRCRVTTYCSEKCQRRDWKTNHRVRCVEAILTNVDRQFMEWYAVHRSHIHRETITSLVQEQKGKTTMHIVYMDFRSLGKNQDPHLSTLTFENYNRQKCGEEGEGEPCHCAVLVKGLQSAGHEVVVQAVFHGEPGRDVLLIFPCPFEIS</sequence>
<organism evidence="6 7">
    <name type="scientific">Tetrapyrgos nigripes</name>
    <dbReference type="NCBI Taxonomy" id="182062"/>
    <lineage>
        <taxon>Eukaryota</taxon>
        <taxon>Fungi</taxon>
        <taxon>Dikarya</taxon>
        <taxon>Basidiomycota</taxon>
        <taxon>Agaricomycotina</taxon>
        <taxon>Agaricomycetes</taxon>
        <taxon>Agaricomycetidae</taxon>
        <taxon>Agaricales</taxon>
        <taxon>Marasmiineae</taxon>
        <taxon>Marasmiaceae</taxon>
        <taxon>Tetrapyrgos</taxon>
    </lineage>
</organism>
<dbReference type="SUPFAM" id="SSF144232">
    <property type="entry name" value="HIT/MYND zinc finger-like"/>
    <property type="match status" value="1"/>
</dbReference>
<dbReference type="GO" id="GO:0008270">
    <property type="term" value="F:zinc ion binding"/>
    <property type="evidence" value="ECO:0007669"/>
    <property type="project" value="UniProtKB-KW"/>
</dbReference>
<evidence type="ECO:0000313" key="6">
    <source>
        <dbReference type="EMBL" id="KAF5339238.1"/>
    </source>
</evidence>
<keyword evidence="7" id="KW-1185">Reference proteome</keyword>
<dbReference type="PROSITE" id="PS50865">
    <property type="entry name" value="ZF_MYND_2"/>
    <property type="match status" value="1"/>
</dbReference>
<accession>A0A8H5FK13</accession>
<name>A0A8H5FK13_9AGAR</name>
<reference evidence="6 7" key="1">
    <citation type="journal article" date="2020" name="ISME J.">
        <title>Uncovering the hidden diversity of litter-decomposition mechanisms in mushroom-forming fungi.</title>
        <authorList>
            <person name="Floudas D."/>
            <person name="Bentzer J."/>
            <person name="Ahren D."/>
            <person name="Johansson T."/>
            <person name="Persson P."/>
            <person name="Tunlid A."/>
        </authorList>
    </citation>
    <scope>NUCLEOTIDE SEQUENCE [LARGE SCALE GENOMIC DNA]</scope>
    <source>
        <strain evidence="6 7">CBS 291.85</strain>
    </source>
</reference>
<dbReference type="AlphaFoldDB" id="A0A8H5FK13"/>
<proteinExistence type="predicted"/>
<keyword evidence="2 4" id="KW-0863">Zinc-finger</keyword>
<evidence type="ECO:0000256" key="4">
    <source>
        <dbReference type="PROSITE-ProRule" id="PRU00134"/>
    </source>
</evidence>
<evidence type="ECO:0000313" key="7">
    <source>
        <dbReference type="Proteomes" id="UP000559256"/>
    </source>
</evidence>
<evidence type="ECO:0000256" key="3">
    <source>
        <dbReference type="ARBA" id="ARBA00022833"/>
    </source>
</evidence>
<dbReference type="Proteomes" id="UP000559256">
    <property type="component" value="Unassembled WGS sequence"/>
</dbReference>
<dbReference type="Pfam" id="PF01753">
    <property type="entry name" value="zf-MYND"/>
    <property type="match status" value="1"/>
</dbReference>
<dbReference type="OrthoDB" id="341421at2759"/>
<dbReference type="InterPro" id="IPR002893">
    <property type="entry name" value="Znf_MYND"/>
</dbReference>
<evidence type="ECO:0000256" key="1">
    <source>
        <dbReference type="ARBA" id="ARBA00022723"/>
    </source>
</evidence>
<feature type="domain" description="MYND-type" evidence="5">
    <location>
        <begin position="30"/>
        <end position="72"/>
    </location>
</feature>
<gene>
    <name evidence="6" type="ORF">D9758_013305</name>
</gene>
<keyword evidence="3" id="KW-0862">Zinc</keyword>
<evidence type="ECO:0000259" key="5">
    <source>
        <dbReference type="PROSITE" id="PS50865"/>
    </source>
</evidence>
<dbReference type="Gene3D" id="6.10.140.2220">
    <property type="match status" value="1"/>
</dbReference>